<dbReference type="InterPro" id="IPR027417">
    <property type="entry name" value="P-loop_NTPase"/>
</dbReference>
<dbReference type="RefSeq" id="WP_138152835.1">
    <property type="nucleotide sequence ID" value="NZ_VANU01000004.1"/>
</dbReference>
<evidence type="ECO:0000256" key="2">
    <source>
        <dbReference type="ARBA" id="ARBA00022692"/>
    </source>
</evidence>
<proteinExistence type="predicted"/>
<keyword evidence="2 7" id="KW-0812">Transmembrane</keyword>
<evidence type="ECO:0000256" key="5">
    <source>
        <dbReference type="ARBA" id="ARBA00022989"/>
    </source>
</evidence>
<sequence length="568" mass="63980">MRDFFKQYVPYYKNYINRFIYAFIGMALAAVGTSGTAYAVKPLLDDIFVNKDLEMLKILPIAIVLLYFGKAAGTYIQAINMAFIGQDIVRLVRDKLLGHILKLDVDFFYKKNNGELISRITNDINRIQSAVSQKIGEFIREFLTVIGLVVVVIYQSPELAFYGLIVMPLSMWPLSILARKMKKLSFRSQESISDITTHLSEIFNNIEIIKANTSEKFELKKFSDFNMNFFKINLKTVKTNELVNPLMETVGAIAFSLVIVIGGKQVIDGELTVGAFFSFLTALFLLYPPIKRLSSIFNFMQDAIAANERINQLLDLRATIISGQNNFPENIQKIEFKNVTLRYDEKVALKNINLEAKLGQKVALVGDSGGGKSSLVNLIARFYDVSSGEINIDSLNIKDLDIKQLKENIAIVTQRVYIFSDSIAKNVAYGKEVDEQRVIESLKQAHAYDFVSKLPEGINTDLDEFGTNLSGGQRQRIAIARALYKNPKILILDEATSALDNKSESVISDIIDEISKDKIIFIIAHRLSTIKTADKIAVFKEGEIIAQDTEENLLLNCDEYKRLKTLSN</sequence>
<dbReference type="PROSITE" id="PS50929">
    <property type="entry name" value="ABC_TM1F"/>
    <property type="match status" value="1"/>
</dbReference>
<feature type="transmembrane region" description="Helical" evidence="7">
    <location>
        <begin position="242"/>
        <end position="261"/>
    </location>
</feature>
<dbReference type="SMART" id="SM00382">
    <property type="entry name" value="AAA"/>
    <property type="match status" value="1"/>
</dbReference>
<evidence type="ECO:0000256" key="6">
    <source>
        <dbReference type="ARBA" id="ARBA00023136"/>
    </source>
</evidence>
<dbReference type="FunFam" id="3.40.50.300:FF:000218">
    <property type="entry name" value="Multidrug ABC transporter ATP-binding protein"/>
    <property type="match status" value="1"/>
</dbReference>
<reference evidence="10 11" key="1">
    <citation type="submission" date="2019-05" db="EMBL/GenBank/DDBJ databases">
        <title>Arcobacter sp. nov., isolated from sea sediment.</title>
        <authorList>
            <person name="Kim W."/>
        </authorList>
    </citation>
    <scope>NUCLEOTIDE SEQUENCE [LARGE SCALE GENOMIC DNA]</scope>
    <source>
        <strain evidence="10 11">CAU 1517</strain>
    </source>
</reference>
<dbReference type="SUPFAM" id="SSF52540">
    <property type="entry name" value="P-loop containing nucleoside triphosphate hydrolases"/>
    <property type="match status" value="1"/>
</dbReference>
<dbReference type="EMBL" id="VANU01000004">
    <property type="protein sequence ID" value="TLP37656.1"/>
    <property type="molecule type" value="Genomic_DNA"/>
</dbReference>
<evidence type="ECO:0000259" key="9">
    <source>
        <dbReference type="PROSITE" id="PS50929"/>
    </source>
</evidence>
<evidence type="ECO:0000259" key="8">
    <source>
        <dbReference type="PROSITE" id="PS50893"/>
    </source>
</evidence>
<dbReference type="Proteomes" id="UP000308901">
    <property type="component" value="Unassembled WGS sequence"/>
</dbReference>
<feature type="domain" description="ABC transmembrane type-1" evidence="9">
    <location>
        <begin position="22"/>
        <end position="302"/>
    </location>
</feature>
<dbReference type="AlphaFoldDB" id="A0A5R8XZX9"/>
<comment type="subcellular location">
    <subcellularLocation>
        <location evidence="1">Cell membrane</location>
        <topology evidence="1">Multi-pass membrane protein</topology>
    </subcellularLocation>
</comment>
<dbReference type="GO" id="GO:0005886">
    <property type="term" value="C:plasma membrane"/>
    <property type="evidence" value="ECO:0007669"/>
    <property type="project" value="UniProtKB-SubCell"/>
</dbReference>
<dbReference type="PANTHER" id="PTHR43394:SF1">
    <property type="entry name" value="ATP-BINDING CASSETTE SUB-FAMILY B MEMBER 10, MITOCHONDRIAL"/>
    <property type="match status" value="1"/>
</dbReference>
<evidence type="ECO:0000256" key="1">
    <source>
        <dbReference type="ARBA" id="ARBA00004651"/>
    </source>
</evidence>
<organism evidence="10 11">
    <name type="scientific">Arcobacter arenosus</name>
    <dbReference type="NCBI Taxonomy" id="2576037"/>
    <lineage>
        <taxon>Bacteria</taxon>
        <taxon>Pseudomonadati</taxon>
        <taxon>Campylobacterota</taxon>
        <taxon>Epsilonproteobacteria</taxon>
        <taxon>Campylobacterales</taxon>
        <taxon>Arcobacteraceae</taxon>
        <taxon>Arcobacter</taxon>
    </lineage>
</organism>
<dbReference type="OrthoDB" id="9760168at2"/>
<feature type="transmembrane region" description="Helical" evidence="7">
    <location>
        <begin position="273"/>
        <end position="290"/>
    </location>
</feature>
<dbReference type="CDD" id="cd18552">
    <property type="entry name" value="ABC_6TM_MsbA_like"/>
    <property type="match status" value="1"/>
</dbReference>
<protein>
    <submittedName>
        <fullName evidence="10">ABC transporter ATP-binding protein</fullName>
    </submittedName>
</protein>
<comment type="caution">
    <text evidence="10">The sequence shown here is derived from an EMBL/GenBank/DDBJ whole genome shotgun (WGS) entry which is preliminary data.</text>
</comment>
<evidence type="ECO:0000256" key="4">
    <source>
        <dbReference type="ARBA" id="ARBA00022840"/>
    </source>
</evidence>
<dbReference type="InterPro" id="IPR003593">
    <property type="entry name" value="AAA+_ATPase"/>
</dbReference>
<dbReference type="Pfam" id="PF00664">
    <property type="entry name" value="ABC_membrane"/>
    <property type="match status" value="1"/>
</dbReference>
<feature type="domain" description="ABC transporter" evidence="8">
    <location>
        <begin position="334"/>
        <end position="566"/>
    </location>
</feature>
<dbReference type="InterPro" id="IPR039421">
    <property type="entry name" value="Type_1_exporter"/>
</dbReference>
<keyword evidence="3" id="KW-0547">Nucleotide-binding</keyword>
<dbReference type="PANTHER" id="PTHR43394">
    <property type="entry name" value="ATP-DEPENDENT PERMEASE MDL1, MITOCHONDRIAL"/>
    <property type="match status" value="1"/>
</dbReference>
<feature type="transmembrane region" description="Helical" evidence="7">
    <location>
        <begin position="20"/>
        <end position="38"/>
    </location>
</feature>
<dbReference type="InterPro" id="IPR036640">
    <property type="entry name" value="ABC1_TM_sf"/>
</dbReference>
<evidence type="ECO:0000313" key="11">
    <source>
        <dbReference type="Proteomes" id="UP000308901"/>
    </source>
</evidence>
<evidence type="ECO:0000256" key="3">
    <source>
        <dbReference type="ARBA" id="ARBA00022741"/>
    </source>
</evidence>
<feature type="transmembrane region" description="Helical" evidence="7">
    <location>
        <begin position="58"/>
        <end position="83"/>
    </location>
</feature>
<dbReference type="InterPro" id="IPR011527">
    <property type="entry name" value="ABC1_TM_dom"/>
</dbReference>
<dbReference type="InterPro" id="IPR017871">
    <property type="entry name" value="ABC_transporter-like_CS"/>
</dbReference>
<evidence type="ECO:0000256" key="7">
    <source>
        <dbReference type="SAM" id="Phobius"/>
    </source>
</evidence>
<dbReference type="PROSITE" id="PS50893">
    <property type="entry name" value="ABC_TRANSPORTER_2"/>
    <property type="match status" value="1"/>
</dbReference>
<dbReference type="PROSITE" id="PS00211">
    <property type="entry name" value="ABC_TRANSPORTER_1"/>
    <property type="match status" value="1"/>
</dbReference>
<dbReference type="GO" id="GO:0016887">
    <property type="term" value="F:ATP hydrolysis activity"/>
    <property type="evidence" value="ECO:0007669"/>
    <property type="project" value="InterPro"/>
</dbReference>
<name>A0A5R8XZX9_9BACT</name>
<evidence type="ECO:0000313" key="10">
    <source>
        <dbReference type="EMBL" id="TLP37656.1"/>
    </source>
</evidence>
<dbReference type="Gene3D" id="3.40.50.300">
    <property type="entry name" value="P-loop containing nucleotide triphosphate hydrolases"/>
    <property type="match status" value="1"/>
</dbReference>
<dbReference type="GO" id="GO:0005524">
    <property type="term" value="F:ATP binding"/>
    <property type="evidence" value="ECO:0007669"/>
    <property type="project" value="UniProtKB-KW"/>
</dbReference>
<dbReference type="GO" id="GO:0015421">
    <property type="term" value="F:ABC-type oligopeptide transporter activity"/>
    <property type="evidence" value="ECO:0007669"/>
    <property type="project" value="TreeGrafter"/>
</dbReference>
<gene>
    <name evidence="10" type="ORF">FDK22_10075</name>
</gene>
<accession>A0A5R8XZX9</accession>
<keyword evidence="4 10" id="KW-0067">ATP-binding</keyword>
<keyword evidence="6 7" id="KW-0472">Membrane</keyword>
<dbReference type="SUPFAM" id="SSF90123">
    <property type="entry name" value="ABC transporter transmembrane region"/>
    <property type="match status" value="1"/>
</dbReference>
<dbReference type="Pfam" id="PF00005">
    <property type="entry name" value="ABC_tran"/>
    <property type="match status" value="1"/>
</dbReference>
<dbReference type="InterPro" id="IPR003439">
    <property type="entry name" value="ABC_transporter-like_ATP-bd"/>
</dbReference>
<keyword evidence="11" id="KW-1185">Reference proteome</keyword>
<feature type="transmembrane region" description="Helical" evidence="7">
    <location>
        <begin position="160"/>
        <end position="178"/>
    </location>
</feature>
<dbReference type="Gene3D" id="1.20.1560.10">
    <property type="entry name" value="ABC transporter type 1, transmembrane domain"/>
    <property type="match status" value="1"/>
</dbReference>
<feature type="transmembrane region" description="Helical" evidence="7">
    <location>
        <begin position="138"/>
        <end position="154"/>
    </location>
</feature>
<keyword evidence="5 7" id="KW-1133">Transmembrane helix</keyword>